<keyword evidence="1" id="KW-0812">Transmembrane</keyword>
<organism evidence="2 3">
    <name type="scientific">Hydrogeniiclostridium mannosilyticum</name>
    <dbReference type="NCBI Taxonomy" id="2764322"/>
    <lineage>
        <taxon>Bacteria</taxon>
        <taxon>Bacillati</taxon>
        <taxon>Bacillota</taxon>
        <taxon>Clostridia</taxon>
        <taxon>Eubacteriales</taxon>
        <taxon>Acutalibacteraceae</taxon>
        <taxon>Hydrogeniiclostridium</taxon>
    </lineage>
</organism>
<evidence type="ECO:0000256" key="1">
    <source>
        <dbReference type="SAM" id="Phobius"/>
    </source>
</evidence>
<reference evidence="2 3" key="1">
    <citation type="submission" date="2018-06" db="EMBL/GenBank/DDBJ databases">
        <title>Noncontiguous genome sequence of Ruminococcaceae bacterium ASD2818.</title>
        <authorList>
            <person name="Chaplin A.V."/>
            <person name="Sokolova S.R."/>
            <person name="Kochetkova T.O."/>
            <person name="Goltsov A.Y."/>
            <person name="Trofimov D.Y."/>
            <person name="Efimov B.A."/>
        </authorList>
    </citation>
    <scope>NUCLEOTIDE SEQUENCE [LARGE SCALE GENOMIC DNA]</scope>
    <source>
        <strain evidence="2 3">ASD2818</strain>
    </source>
</reference>
<dbReference type="AlphaFoldDB" id="A0A328U851"/>
<evidence type="ECO:0000313" key="2">
    <source>
        <dbReference type="EMBL" id="RAQ21997.1"/>
    </source>
</evidence>
<evidence type="ECO:0000313" key="3">
    <source>
        <dbReference type="Proteomes" id="UP000249377"/>
    </source>
</evidence>
<protein>
    <submittedName>
        <fullName evidence="2">Uncharacterized protein</fullName>
    </submittedName>
</protein>
<proteinExistence type="predicted"/>
<keyword evidence="3" id="KW-1185">Reference proteome</keyword>
<gene>
    <name evidence="2" type="ORF">DPQ25_13930</name>
</gene>
<keyword evidence="1" id="KW-0472">Membrane</keyword>
<keyword evidence="1" id="KW-1133">Transmembrane helix</keyword>
<comment type="caution">
    <text evidence="2">The sequence shown here is derived from an EMBL/GenBank/DDBJ whole genome shotgun (WGS) entry which is preliminary data.</text>
</comment>
<dbReference type="Proteomes" id="UP000249377">
    <property type="component" value="Unassembled WGS sequence"/>
</dbReference>
<accession>A0A328U851</accession>
<feature type="transmembrane region" description="Helical" evidence="1">
    <location>
        <begin position="76"/>
        <end position="104"/>
    </location>
</feature>
<dbReference type="EMBL" id="QLYR01000018">
    <property type="protein sequence ID" value="RAQ21997.1"/>
    <property type="molecule type" value="Genomic_DNA"/>
</dbReference>
<dbReference type="RefSeq" id="WP_112333786.1">
    <property type="nucleotide sequence ID" value="NZ_QLYR01000018.1"/>
</dbReference>
<name>A0A328U851_9FIRM</name>
<sequence length="108" mass="11939">MKNIIEIQRALVDAEIIDDEIQRNLHSQNSEEDYGGIMAPDIAKKLLEDAENDKMSDAYLKVFLLRMSRDIHTIKICVLIFSILALAGLIIGLLLSIGSLGVVISSTI</sequence>